<evidence type="ECO:0000313" key="9">
    <source>
        <dbReference type="EMBL" id="KAF6197335.1"/>
    </source>
</evidence>
<dbReference type="OrthoDB" id="205099at2759"/>
<dbReference type="GO" id="GO:0003712">
    <property type="term" value="F:transcription coregulator activity"/>
    <property type="evidence" value="ECO:0007669"/>
    <property type="project" value="UniProtKB-UniRule"/>
</dbReference>
<dbReference type="Proteomes" id="UP000466442">
    <property type="component" value="Unassembled WGS sequence"/>
</dbReference>
<dbReference type="PANTHER" id="PTHR12809">
    <property type="entry name" value="MEDIATOR COMPLEX SUBUNIT"/>
    <property type="match status" value="1"/>
</dbReference>
<dbReference type="InterPro" id="IPR055122">
    <property type="entry name" value="Med14_N"/>
</dbReference>
<reference evidence="9" key="1">
    <citation type="journal article" date="2021" name="Mol. Ecol. Resour.">
        <title>Apolygus lucorum genome provides insights into omnivorousness and mesophyll feeding.</title>
        <authorList>
            <person name="Liu Y."/>
            <person name="Liu H."/>
            <person name="Wang H."/>
            <person name="Huang T."/>
            <person name="Liu B."/>
            <person name="Yang B."/>
            <person name="Yin L."/>
            <person name="Li B."/>
            <person name="Zhang Y."/>
            <person name="Zhang S."/>
            <person name="Jiang F."/>
            <person name="Zhang X."/>
            <person name="Ren Y."/>
            <person name="Wang B."/>
            <person name="Wang S."/>
            <person name="Lu Y."/>
            <person name="Wu K."/>
            <person name="Fan W."/>
            <person name="Wang G."/>
        </authorList>
    </citation>
    <scope>NUCLEOTIDE SEQUENCE</scope>
    <source>
        <strain evidence="9">12Hb</strain>
    </source>
</reference>
<gene>
    <name evidence="9" type="ORF">GE061_020309</name>
</gene>
<feature type="domain" description="Mediator complex subunit MED14 N-terminal" evidence="8">
    <location>
        <begin position="27"/>
        <end position="93"/>
    </location>
</feature>
<keyword evidence="10" id="KW-1185">Reference proteome</keyword>
<organism evidence="9 10">
    <name type="scientific">Apolygus lucorum</name>
    <name type="common">Small green plant bug</name>
    <name type="synonym">Lygocoris lucorum</name>
    <dbReference type="NCBI Taxonomy" id="248454"/>
    <lineage>
        <taxon>Eukaryota</taxon>
        <taxon>Metazoa</taxon>
        <taxon>Ecdysozoa</taxon>
        <taxon>Arthropoda</taxon>
        <taxon>Hexapoda</taxon>
        <taxon>Insecta</taxon>
        <taxon>Pterygota</taxon>
        <taxon>Neoptera</taxon>
        <taxon>Paraneoptera</taxon>
        <taxon>Hemiptera</taxon>
        <taxon>Heteroptera</taxon>
        <taxon>Panheteroptera</taxon>
        <taxon>Cimicomorpha</taxon>
        <taxon>Miridae</taxon>
        <taxon>Mirini</taxon>
        <taxon>Apolygus</taxon>
    </lineage>
</organism>
<keyword evidence="6 7" id="KW-0539">Nucleus</keyword>
<comment type="caution">
    <text evidence="9">The sequence shown here is derived from an EMBL/GenBank/DDBJ whole genome shotgun (WGS) entry which is preliminary data.</text>
</comment>
<evidence type="ECO:0000256" key="6">
    <source>
        <dbReference type="ARBA" id="ARBA00023242"/>
    </source>
</evidence>
<evidence type="ECO:0000256" key="5">
    <source>
        <dbReference type="ARBA" id="ARBA00023163"/>
    </source>
</evidence>
<protein>
    <recommendedName>
        <fullName evidence="7">Mediator of RNA polymerase II transcription subunit 14</fullName>
    </recommendedName>
    <alternativeName>
        <fullName evidence="7">Mediator complex subunit 14</fullName>
    </alternativeName>
</protein>
<proteinExistence type="inferred from homology"/>
<dbReference type="GO" id="GO:0070847">
    <property type="term" value="C:core mediator complex"/>
    <property type="evidence" value="ECO:0007669"/>
    <property type="project" value="TreeGrafter"/>
</dbReference>
<name>A0A8S9WPH9_APOLU</name>
<dbReference type="GO" id="GO:0016592">
    <property type="term" value="C:mediator complex"/>
    <property type="evidence" value="ECO:0007669"/>
    <property type="project" value="UniProtKB-UniRule"/>
</dbReference>
<dbReference type="EMBL" id="WIXP02000125">
    <property type="protein sequence ID" value="KAF6197335.1"/>
    <property type="molecule type" value="Genomic_DNA"/>
</dbReference>
<keyword evidence="5 7" id="KW-0804">Transcription</keyword>
<comment type="function">
    <text evidence="7">Component of the Mediator complex, a coactivator involved in the regulated transcription of nearly all RNA polymerase II-dependent genes. Mediator functions as a bridge to convey information from gene-specific regulatory proteins to the basal RNA polymerase II transcription machinery. Mediator is recruited to promoters by direct interactions with regulatory proteins and serves as a scaffold for the assembly of a functional preinitiation complex with RNA polymerase II and the general transcription factors.</text>
</comment>
<evidence type="ECO:0000259" key="8">
    <source>
        <dbReference type="Pfam" id="PF08638"/>
    </source>
</evidence>
<comment type="similarity">
    <text evidence="2 7">Belongs to the Mediator complex subunit 14 family.</text>
</comment>
<evidence type="ECO:0000256" key="1">
    <source>
        <dbReference type="ARBA" id="ARBA00004123"/>
    </source>
</evidence>
<comment type="subcellular location">
    <subcellularLocation>
        <location evidence="1 7">Nucleus</location>
    </subcellularLocation>
</comment>
<evidence type="ECO:0000256" key="2">
    <source>
        <dbReference type="ARBA" id="ARBA00007813"/>
    </source>
</evidence>
<dbReference type="AlphaFoldDB" id="A0A8S9WPH9"/>
<evidence type="ECO:0000256" key="3">
    <source>
        <dbReference type="ARBA" id="ARBA00023015"/>
    </source>
</evidence>
<dbReference type="InterPro" id="IPR013947">
    <property type="entry name" value="Mediator_Med14"/>
</dbReference>
<keyword evidence="4 7" id="KW-0010">Activator</keyword>
<accession>A0A8S9WPH9</accession>
<sequence length="99" mass="11111">MAPLPLEGHQTPIGNNIGQEGTRSGSISLAVLIEFIVQRTYHELTVLAELLPRKTDMERKIEIYNFSMRTRQLFVRLLALVKWANSASKVDKSAVSIVC</sequence>
<evidence type="ECO:0000313" key="10">
    <source>
        <dbReference type="Proteomes" id="UP000466442"/>
    </source>
</evidence>
<dbReference type="GO" id="GO:0006357">
    <property type="term" value="P:regulation of transcription by RNA polymerase II"/>
    <property type="evidence" value="ECO:0007669"/>
    <property type="project" value="InterPro"/>
</dbReference>
<comment type="subunit">
    <text evidence="7">Component of the Mediator complex.</text>
</comment>
<keyword evidence="3 7" id="KW-0805">Transcription regulation</keyword>
<dbReference type="PANTHER" id="PTHR12809:SF2">
    <property type="entry name" value="MEDIATOR OF RNA POLYMERASE II TRANSCRIPTION SUBUNIT 14"/>
    <property type="match status" value="1"/>
</dbReference>
<evidence type="ECO:0000256" key="4">
    <source>
        <dbReference type="ARBA" id="ARBA00023159"/>
    </source>
</evidence>
<evidence type="ECO:0000256" key="7">
    <source>
        <dbReference type="RuleBase" id="RU365082"/>
    </source>
</evidence>
<dbReference type="Pfam" id="PF08638">
    <property type="entry name" value="Med14"/>
    <property type="match status" value="1"/>
</dbReference>